<feature type="transmembrane region" description="Helical" evidence="6">
    <location>
        <begin position="12"/>
        <end position="40"/>
    </location>
</feature>
<keyword evidence="8" id="KW-1185">Reference proteome</keyword>
<keyword evidence="3 6" id="KW-0812">Transmembrane</keyword>
<dbReference type="RefSeq" id="WP_135153721.1">
    <property type="nucleotide sequence ID" value="NZ_SOMN01000032.1"/>
</dbReference>
<evidence type="ECO:0000256" key="2">
    <source>
        <dbReference type="ARBA" id="ARBA00022475"/>
    </source>
</evidence>
<protein>
    <recommendedName>
        <fullName evidence="9">Aromatic acid exporter family protein</fullName>
    </recommendedName>
</protein>
<gene>
    <name evidence="7" type="ORF">E2980_18515</name>
</gene>
<comment type="subcellular location">
    <subcellularLocation>
        <location evidence="1">Cell membrane</location>
        <topology evidence="1">Multi-pass membrane protein</topology>
    </subcellularLocation>
</comment>
<dbReference type="GO" id="GO:0005886">
    <property type="term" value="C:plasma membrane"/>
    <property type="evidence" value="ECO:0007669"/>
    <property type="project" value="UniProtKB-SubCell"/>
</dbReference>
<dbReference type="EMBL" id="SOMN01000032">
    <property type="protein sequence ID" value="TFE23669.1"/>
    <property type="molecule type" value="Genomic_DNA"/>
</dbReference>
<evidence type="ECO:0000313" key="8">
    <source>
        <dbReference type="Proteomes" id="UP000297900"/>
    </source>
</evidence>
<evidence type="ECO:0000256" key="5">
    <source>
        <dbReference type="ARBA" id="ARBA00023136"/>
    </source>
</evidence>
<evidence type="ECO:0000256" key="3">
    <source>
        <dbReference type="ARBA" id="ARBA00022692"/>
    </source>
</evidence>
<dbReference type="PANTHER" id="PTHR30509">
    <property type="entry name" value="P-HYDROXYBENZOIC ACID EFFLUX PUMP SUBUNIT-RELATED"/>
    <property type="match status" value="1"/>
</dbReference>
<proteinExistence type="predicted"/>
<evidence type="ECO:0008006" key="9">
    <source>
        <dbReference type="Google" id="ProtNLM"/>
    </source>
</evidence>
<evidence type="ECO:0000256" key="6">
    <source>
        <dbReference type="SAM" id="Phobius"/>
    </source>
</evidence>
<dbReference type="InterPro" id="IPR010343">
    <property type="entry name" value="ArAE_1"/>
</dbReference>
<dbReference type="OrthoDB" id="1653617at2"/>
<evidence type="ECO:0000313" key="7">
    <source>
        <dbReference type="EMBL" id="TFE23669.1"/>
    </source>
</evidence>
<feature type="transmembrane region" description="Helical" evidence="6">
    <location>
        <begin position="60"/>
        <end position="91"/>
    </location>
</feature>
<accession>A0A4Y8LV58</accession>
<dbReference type="Pfam" id="PF06081">
    <property type="entry name" value="ArAE_1"/>
    <property type="match status" value="1"/>
</dbReference>
<dbReference type="Proteomes" id="UP000297900">
    <property type="component" value="Unassembled WGS sequence"/>
</dbReference>
<evidence type="ECO:0000256" key="1">
    <source>
        <dbReference type="ARBA" id="ARBA00004651"/>
    </source>
</evidence>
<keyword evidence="5 6" id="KW-0472">Membrane</keyword>
<feature type="transmembrane region" description="Helical" evidence="6">
    <location>
        <begin position="123"/>
        <end position="142"/>
    </location>
</feature>
<keyword evidence="2" id="KW-1003">Cell membrane</keyword>
<evidence type="ECO:0000256" key="4">
    <source>
        <dbReference type="ARBA" id="ARBA00022989"/>
    </source>
</evidence>
<feature type="transmembrane region" description="Helical" evidence="6">
    <location>
        <begin position="98"/>
        <end position="117"/>
    </location>
</feature>
<reference evidence="7 8" key="1">
    <citation type="submission" date="2019-03" db="EMBL/GenBank/DDBJ databases">
        <title>Cohnella endophytica sp. nov., a novel endophytic bacterium isolated from bark of Sonneratia apetala.</title>
        <authorList>
            <person name="Tuo L."/>
        </authorList>
    </citation>
    <scope>NUCLEOTIDE SEQUENCE [LARGE SCALE GENOMIC DNA]</scope>
    <source>
        <strain evidence="7 8">CCTCC AB 208254</strain>
    </source>
</reference>
<dbReference type="AlphaFoldDB" id="A0A4Y8LV58"/>
<organism evidence="7 8">
    <name type="scientific">Cohnella luojiensis</name>
    <dbReference type="NCBI Taxonomy" id="652876"/>
    <lineage>
        <taxon>Bacteria</taxon>
        <taxon>Bacillati</taxon>
        <taxon>Bacillota</taxon>
        <taxon>Bacilli</taxon>
        <taxon>Bacillales</taxon>
        <taxon>Paenibacillaceae</taxon>
        <taxon>Cohnella</taxon>
    </lineage>
</organism>
<name>A0A4Y8LV58_9BACL</name>
<keyword evidence="4 6" id="KW-1133">Transmembrane helix</keyword>
<dbReference type="PANTHER" id="PTHR30509:SF27">
    <property type="entry name" value="UPF0421 PROTEIN YGAE"/>
    <property type="match status" value="1"/>
</dbReference>
<sequence>MTIGARVIKTGLAVAIALWVGTLVGLDSPLIAAIAAIFTIQPSIYRSWMQVLEQVQSNVLGAIIAIAAVWLLGNTPVFVGFVCICVILLCIRLKTEETIALTLVTVVVIMEAQGQGWNLAFDRLAAILTGMVAAFAVNVAIAPPRHRNRFMKQVEEVQALLSRLLRTVVSNELKENVYREEQNRLRSRLRKLDEFYELFAEERVFRKNSRLKRVRLLVVYKGMLTALERGNTLIDAVEDHYWAVSTSKSWNQLIDRHIESLCGYHEQLLWKWEGKMKPGASAAAPPPEASMLLTEMIGERTDEDLTARARLFVITSAVYTYEERLRRLDKLIERWLHREEELEPVDEAKK</sequence>
<comment type="caution">
    <text evidence="7">The sequence shown here is derived from an EMBL/GenBank/DDBJ whole genome shotgun (WGS) entry which is preliminary data.</text>
</comment>